<feature type="domain" description="Reverse transcriptase RNase H-like" evidence="8">
    <location>
        <begin position="491"/>
        <end position="527"/>
    </location>
</feature>
<evidence type="ECO:0000256" key="4">
    <source>
        <dbReference type="ARBA" id="ARBA00022722"/>
    </source>
</evidence>
<dbReference type="PANTHER" id="PTHR34072:SF52">
    <property type="entry name" value="RIBONUCLEASE H"/>
    <property type="match status" value="1"/>
</dbReference>
<comment type="caution">
    <text evidence="9">The sequence shown here is derived from an EMBL/GenBank/DDBJ whole genome shotgun (WGS) entry which is preliminary data.</text>
</comment>
<evidence type="ECO:0000256" key="3">
    <source>
        <dbReference type="ARBA" id="ARBA00022695"/>
    </source>
</evidence>
<sequence>MFTEFMPPRRLRRIPLGRIVERRVAKALKNMKRLEHDLKTILVDLVSTKYWRDCIVPVIGCSYKNYELHAHSFKGTDRRSRTVVCPLTWWTGKCQTLGLANANQIPGQVKAMMTTEYAQHRNRLDGARTLDSDSERKMNIRGNLISSKLGDLVEAYQNMGPCTGLEQSVQAESECGHGYVSSLNDHYACILFDSGAEKSFVSSAFTPFIDIAPTALNTNYEIELADGKVVSTNTILCSCTLVLLNHVFKIDLLPTQLGSFDVIIGMDWLAYYRALIDCYEKIVRIPLPNGEILEVQGERPEKDLGSLACIKADEKKLDDIRIVRDFPEVFPDDLLGLPHVREVEFRIDLIPWRSTVVRSPYRLAPSEMLELSNQLKNFTEKGFIRPSTQPWGSTCALFEEVQFLATCGQRTYPRGSSQVESVKNWKTPESPTEIRSFLGLAGYYRRFIENFSKIAKPLTLLTQKNKAYVWGDKQEEAFQILKEKLCNAPQGKVIAYASRQLKIHENNYTTHDLELGAVVFALKLGKKKLILERVEYAPKGWIELLSDYECEIKYHPGKANVVADALSRKERLKPRRSEASKDLKAPAEWLRGLERHFEQRADGEIYFFDRIWIPSIGDVRKLIMDEAHYILKFIIRVQIRCYLNLRVLYWWAWKHWYETRHEYSLPPQDRRPPFQRERNIQSWRICFEPVLWDFGGKLMGYSSSIELSFLYNSYHTSIKCAPFEALYGRRQCDPPVARQKSYAVKRVSLLNSKFGESVTEGISMEGSGTICCVHDTFHVSNLKKCLAEPDVQVPLDEIEIDENSFVLWKNLLRSLATRYEEV</sequence>
<keyword evidence="2" id="KW-0808">Transferase</keyword>
<dbReference type="Gene3D" id="2.40.70.10">
    <property type="entry name" value="Acid Proteases"/>
    <property type="match status" value="1"/>
</dbReference>
<gene>
    <name evidence="9" type="ORF">Tco_1068371</name>
</gene>
<dbReference type="EMBL" id="BQNB010019566">
    <property type="protein sequence ID" value="GJT86654.1"/>
    <property type="molecule type" value="Genomic_DNA"/>
</dbReference>
<dbReference type="CDD" id="cd00303">
    <property type="entry name" value="retropepsin_like"/>
    <property type="match status" value="1"/>
</dbReference>
<organism evidence="9 10">
    <name type="scientific">Tanacetum coccineum</name>
    <dbReference type="NCBI Taxonomy" id="301880"/>
    <lineage>
        <taxon>Eukaryota</taxon>
        <taxon>Viridiplantae</taxon>
        <taxon>Streptophyta</taxon>
        <taxon>Embryophyta</taxon>
        <taxon>Tracheophyta</taxon>
        <taxon>Spermatophyta</taxon>
        <taxon>Magnoliopsida</taxon>
        <taxon>eudicotyledons</taxon>
        <taxon>Gunneridae</taxon>
        <taxon>Pentapetalae</taxon>
        <taxon>asterids</taxon>
        <taxon>campanulids</taxon>
        <taxon>Asterales</taxon>
        <taxon>Asteraceae</taxon>
        <taxon>Asteroideae</taxon>
        <taxon>Anthemideae</taxon>
        <taxon>Anthemidinae</taxon>
        <taxon>Tanacetum</taxon>
    </lineage>
</organism>
<keyword evidence="7 9" id="KW-0695">RNA-directed DNA polymerase</keyword>
<dbReference type="Pfam" id="PF17917">
    <property type="entry name" value="RT_RNaseH"/>
    <property type="match status" value="1"/>
</dbReference>
<evidence type="ECO:0000256" key="2">
    <source>
        <dbReference type="ARBA" id="ARBA00022679"/>
    </source>
</evidence>
<evidence type="ECO:0000313" key="10">
    <source>
        <dbReference type="Proteomes" id="UP001151760"/>
    </source>
</evidence>
<keyword evidence="3" id="KW-0548">Nucleotidyltransferase</keyword>
<evidence type="ECO:0000256" key="5">
    <source>
        <dbReference type="ARBA" id="ARBA00022759"/>
    </source>
</evidence>
<protein>
    <recommendedName>
        <fullName evidence="1">RNA-directed DNA polymerase</fullName>
        <ecNumber evidence="1">2.7.7.49</ecNumber>
    </recommendedName>
</protein>
<dbReference type="InterPro" id="IPR041373">
    <property type="entry name" value="RT_RNaseH"/>
</dbReference>
<dbReference type="InterPro" id="IPR043128">
    <property type="entry name" value="Rev_trsase/Diguanyl_cyclase"/>
</dbReference>
<dbReference type="InterPro" id="IPR043502">
    <property type="entry name" value="DNA/RNA_pol_sf"/>
</dbReference>
<dbReference type="EC" id="2.7.7.49" evidence="1"/>
<dbReference type="GO" id="GO:0003964">
    <property type="term" value="F:RNA-directed DNA polymerase activity"/>
    <property type="evidence" value="ECO:0007669"/>
    <property type="project" value="UniProtKB-KW"/>
</dbReference>
<dbReference type="Gene3D" id="3.30.70.270">
    <property type="match status" value="1"/>
</dbReference>
<dbReference type="InterPro" id="IPR021109">
    <property type="entry name" value="Peptidase_aspartic_dom_sf"/>
</dbReference>
<name>A0ABQ5HGY4_9ASTR</name>
<evidence type="ECO:0000256" key="6">
    <source>
        <dbReference type="ARBA" id="ARBA00022801"/>
    </source>
</evidence>
<accession>A0ABQ5HGY4</accession>
<evidence type="ECO:0000256" key="1">
    <source>
        <dbReference type="ARBA" id="ARBA00012493"/>
    </source>
</evidence>
<dbReference type="SUPFAM" id="SSF50630">
    <property type="entry name" value="Acid proteases"/>
    <property type="match status" value="1"/>
</dbReference>
<keyword evidence="10" id="KW-1185">Reference proteome</keyword>
<dbReference type="PANTHER" id="PTHR34072">
    <property type="entry name" value="ENZYMATIC POLYPROTEIN-RELATED"/>
    <property type="match status" value="1"/>
</dbReference>
<keyword evidence="5" id="KW-0255">Endonuclease</keyword>
<keyword evidence="4" id="KW-0540">Nuclease</keyword>
<dbReference type="Pfam" id="PF08284">
    <property type="entry name" value="RVP_2"/>
    <property type="match status" value="1"/>
</dbReference>
<dbReference type="Gene3D" id="3.10.10.10">
    <property type="entry name" value="HIV Type 1 Reverse Transcriptase, subunit A, domain 1"/>
    <property type="match status" value="1"/>
</dbReference>
<evidence type="ECO:0000256" key="7">
    <source>
        <dbReference type="ARBA" id="ARBA00022918"/>
    </source>
</evidence>
<evidence type="ECO:0000259" key="8">
    <source>
        <dbReference type="Pfam" id="PF17917"/>
    </source>
</evidence>
<keyword evidence="6" id="KW-0378">Hydrolase</keyword>
<dbReference type="Proteomes" id="UP001151760">
    <property type="component" value="Unassembled WGS sequence"/>
</dbReference>
<proteinExistence type="predicted"/>
<dbReference type="SUPFAM" id="SSF56672">
    <property type="entry name" value="DNA/RNA polymerases"/>
    <property type="match status" value="2"/>
</dbReference>
<reference evidence="9" key="2">
    <citation type="submission" date="2022-01" db="EMBL/GenBank/DDBJ databases">
        <authorList>
            <person name="Yamashiro T."/>
            <person name="Shiraishi A."/>
            <person name="Satake H."/>
            <person name="Nakayama K."/>
        </authorList>
    </citation>
    <scope>NUCLEOTIDE SEQUENCE</scope>
</reference>
<reference evidence="9" key="1">
    <citation type="journal article" date="2022" name="Int. J. Mol. Sci.">
        <title>Draft Genome of Tanacetum Coccineum: Genomic Comparison of Closely Related Tanacetum-Family Plants.</title>
        <authorList>
            <person name="Yamashiro T."/>
            <person name="Shiraishi A."/>
            <person name="Nakayama K."/>
            <person name="Satake H."/>
        </authorList>
    </citation>
    <scope>NUCLEOTIDE SEQUENCE</scope>
</reference>
<evidence type="ECO:0000313" key="9">
    <source>
        <dbReference type="EMBL" id="GJT86654.1"/>
    </source>
</evidence>